<evidence type="ECO:0000313" key="1">
    <source>
        <dbReference type="EMBL" id="OGZ43021.1"/>
    </source>
</evidence>
<organism evidence="1 2">
    <name type="scientific">Candidatus Ryanbacteria bacterium RIFCSPHIGHO2_01_45_13</name>
    <dbReference type="NCBI Taxonomy" id="1802112"/>
    <lineage>
        <taxon>Bacteria</taxon>
        <taxon>Candidatus Ryaniibacteriota</taxon>
    </lineage>
</organism>
<dbReference type="AlphaFoldDB" id="A0A1G2FZN1"/>
<comment type="caution">
    <text evidence="1">The sequence shown here is derived from an EMBL/GenBank/DDBJ whole genome shotgun (WGS) entry which is preliminary data.</text>
</comment>
<sequence length="209" mass="23964">MLITELTSLNHKLVKDLRIALKDFEPMVKNPQFLWNGREIKNFSLRPREAWANWLICAVLRKMHGREITFMEDDAGDGFIVDKDLKLAFQTEHVSALDVPKGRRLPGGEQRIIDAINLKIERGDDYAREKLLVVFFDGAGQFFRSKVRESIFGKHNFEAVFCVGLLDSGASGYSYSVTEFRDSFGDQSVTHKVEVNGDFTDWQITQIMQ</sequence>
<accession>A0A1G2FZN1</accession>
<reference evidence="1 2" key="1">
    <citation type="journal article" date="2016" name="Nat. Commun.">
        <title>Thousands of microbial genomes shed light on interconnected biogeochemical processes in an aquifer system.</title>
        <authorList>
            <person name="Anantharaman K."/>
            <person name="Brown C.T."/>
            <person name="Hug L.A."/>
            <person name="Sharon I."/>
            <person name="Castelle C.J."/>
            <person name="Probst A.J."/>
            <person name="Thomas B.C."/>
            <person name="Singh A."/>
            <person name="Wilkins M.J."/>
            <person name="Karaoz U."/>
            <person name="Brodie E.L."/>
            <person name="Williams K.H."/>
            <person name="Hubbard S.S."/>
            <person name="Banfield J.F."/>
        </authorList>
    </citation>
    <scope>NUCLEOTIDE SEQUENCE [LARGE SCALE GENOMIC DNA]</scope>
</reference>
<evidence type="ECO:0000313" key="2">
    <source>
        <dbReference type="Proteomes" id="UP000176700"/>
    </source>
</evidence>
<proteinExistence type="predicted"/>
<dbReference type="Proteomes" id="UP000176700">
    <property type="component" value="Unassembled WGS sequence"/>
</dbReference>
<dbReference type="EMBL" id="MHNI01000012">
    <property type="protein sequence ID" value="OGZ43021.1"/>
    <property type="molecule type" value="Genomic_DNA"/>
</dbReference>
<name>A0A1G2FZN1_9BACT</name>
<protein>
    <submittedName>
        <fullName evidence="1">Uncharacterized protein</fullName>
    </submittedName>
</protein>
<gene>
    <name evidence="1" type="ORF">A2W41_02815</name>
</gene>